<evidence type="ECO:0000256" key="4">
    <source>
        <dbReference type="ARBA" id="ARBA00022840"/>
    </source>
</evidence>
<dbReference type="PROSITE" id="PS00107">
    <property type="entry name" value="PROTEIN_KINASE_ATP"/>
    <property type="match status" value="1"/>
</dbReference>
<keyword evidence="1" id="KW-0808">Transferase</keyword>
<dbReference type="InterPro" id="IPR011009">
    <property type="entry name" value="Kinase-like_dom_sf"/>
</dbReference>
<dbReference type="Pfam" id="PF00069">
    <property type="entry name" value="Pkinase"/>
    <property type="match status" value="1"/>
</dbReference>
<evidence type="ECO:0000259" key="8">
    <source>
        <dbReference type="PROSITE" id="PS50011"/>
    </source>
</evidence>
<name>A0AAD3HJL1_9CHLO</name>
<dbReference type="Pfam" id="PF00583">
    <property type="entry name" value="Acetyltransf_1"/>
    <property type="match status" value="1"/>
</dbReference>
<feature type="region of interest" description="Disordered" evidence="6">
    <location>
        <begin position="616"/>
        <end position="642"/>
    </location>
</feature>
<feature type="domain" description="N-acetyltransferase" evidence="9">
    <location>
        <begin position="623"/>
        <end position="777"/>
    </location>
</feature>
<feature type="region of interest" description="Disordered" evidence="6">
    <location>
        <begin position="212"/>
        <end position="233"/>
    </location>
</feature>
<dbReference type="PANTHER" id="PTHR24359:SF1">
    <property type="entry name" value="INHIBITOR OF NUCLEAR FACTOR KAPPA-B KINASE EPSILON SUBUNIT HOMOLOG 1-RELATED"/>
    <property type="match status" value="1"/>
</dbReference>
<dbReference type="GO" id="GO:0016747">
    <property type="term" value="F:acyltransferase activity, transferring groups other than amino-acyl groups"/>
    <property type="evidence" value="ECO:0007669"/>
    <property type="project" value="InterPro"/>
</dbReference>
<evidence type="ECO:0000256" key="2">
    <source>
        <dbReference type="ARBA" id="ARBA00022741"/>
    </source>
</evidence>
<dbReference type="InterPro" id="IPR016181">
    <property type="entry name" value="Acyl_CoA_acyltransferase"/>
</dbReference>
<feature type="chain" id="PRO_5042064274" evidence="7">
    <location>
        <begin position="25"/>
        <end position="1093"/>
    </location>
</feature>
<evidence type="ECO:0000259" key="9">
    <source>
        <dbReference type="PROSITE" id="PS51186"/>
    </source>
</evidence>
<dbReference type="AlphaFoldDB" id="A0AAD3HJL1"/>
<evidence type="ECO:0000256" key="1">
    <source>
        <dbReference type="ARBA" id="ARBA00022679"/>
    </source>
</evidence>
<feature type="binding site" evidence="5">
    <location>
        <position position="830"/>
    </location>
    <ligand>
        <name>ATP</name>
        <dbReference type="ChEBI" id="CHEBI:30616"/>
    </ligand>
</feature>
<accession>A0AAD3HJL1</accession>
<dbReference type="InterPro" id="IPR000182">
    <property type="entry name" value="GNAT_dom"/>
</dbReference>
<dbReference type="PROSITE" id="PS00108">
    <property type="entry name" value="PROTEIN_KINASE_ST"/>
    <property type="match status" value="1"/>
</dbReference>
<evidence type="ECO:0000313" key="11">
    <source>
        <dbReference type="Proteomes" id="UP001054857"/>
    </source>
</evidence>
<dbReference type="InterPro" id="IPR008271">
    <property type="entry name" value="Ser/Thr_kinase_AS"/>
</dbReference>
<feature type="domain" description="Protein kinase" evidence="8">
    <location>
        <begin position="802"/>
        <end position="1080"/>
    </location>
</feature>
<keyword evidence="3" id="KW-0418">Kinase</keyword>
<proteinExistence type="predicted"/>
<dbReference type="PROSITE" id="PS50011">
    <property type="entry name" value="PROTEIN_KINASE_DOM"/>
    <property type="match status" value="1"/>
</dbReference>
<feature type="compositionally biased region" description="Basic and acidic residues" evidence="6">
    <location>
        <begin position="633"/>
        <end position="642"/>
    </location>
</feature>
<dbReference type="PANTHER" id="PTHR24359">
    <property type="entry name" value="SERINE/THREONINE-PROTEIN KINASE SBK1"/>
    <property type="match status" value="1"/>
</dbReference>
<dbReference type="GO" id="GO:0005524">
    <property type="term" value="F:ATP binding"/>
    <property type="evidence" value="ECO:0007669"/>
    <property type="project" value="UniProtKB-UniRule"/>
</dbReference>
<comment type="caution">
    <text evidence="10">The sequence shown here is derived from an EMBL/GenBank/DDBJ whole genome shotgun (WGS) entry which is preliminary data.</text>
</comment>
<evidence type="ECO:0000313" key="10">
    <source>
        <dbReference type="EMBL" id="GFR42740.1"/>
    </source>
</evidence>
<dbReference type="SUPFAM" id="SSF56112">
    <property type="entry name" value="Protein kinase-like (PK-like)"/>
    <property type="match status" value="1"/>
</dbReference>
<reference evidence="10 11" key="1">
    <citation type="journal article" date="2021" name="Sci. Rep.">
        <title>Genome sequencing of the multicellular alga Astrephomene provides insights into convergent evolution of germ-soma differentiation.</title>
        <authorList>
            <person name="Yamashita S."/>
            <person name="Yamamoto K."/>
            <person name="Matsuzaki R."/>
            <person name="Suzuki S."/>
            <person name="Yamaguchi H."/>
            <person name="Hirooka S."/>
            <person name="Minakuchi Y."/>
            <person name="Miyagishima S."/>
            <person name="Kawachi M."/>
            <person name="Toyoda A."/>
            <person name="Nozaki H."/>
        </authorList>
    </citation>
    <scope>NUCLEOTIDE SEQUENCE [LARGE SCALE GENOMIC DNA]</scope>
    <source>
        <strain evidence="10 11">NIES-4017</strain>
    </source>
</reference>
<sequence>MERRVICSLLNVAILLYIVNFAHSHSDATGCDGFLNLKLLERALHASSLVKAKEMRSTGHGRGAIQVLAQNDSIQPYVPPLELQFSETGEHQSNQQAVLGRITIASKEAIRYVLLMRSASVAEVMCVDLGVKPPTSSSIRVHPEAGLVSVHSVCVDMGLPRRRAWAQSLRVFSKEQEKWVEVRRHAPAHDFLRSWTAARFLPAQLPVPEQRGASLEHQQGLEENLEPQQQQLPPCAPKVSAACTVPGDMTLKESTEGAMAINAGGGGVEGDGRAVTNRPYTEVDNICGAWEDKLGGACGLEGMGGSITKAGIKLAFQSMSTFLHMDNSSVVFDLGGAIGRMLPFAKVAACVSLAWMAECDDSKIQKAVAFLPQVYGDLIKKGLAAPVGQLDTLMEVIHHDMTREAGGSWDRVRARLAATSHIYSFCEGIPREALAVTGRAVKDSTAFKGCVLVCYQANWSHNSTLHDTLGRSPHPEEVMELEWGFGPMVLLCRLNARQERGKATYPMWVFARYTGESSKRPPMLQNLSDYPDSISKAQWWWQRHTGADLSDFLTDTSLQLRLAVVQNERLTVADLPTALADRYAFYTAQSVPPGLLEWALGLCFANDASSLLDNGVPGSTPKALGRRGKLSRSQRDTARGREASMRKMVEQKRGEFSNASVQFIFIEDRGAKVPVAYAAYRPDLDDAKLVLRLSEVRVEERAQRDGIGSGLVRGLVRFAERLQLAAVVVTVAADNAGGKRFFEAIGFVTHEGTSKATKRETCLVLSIQPLSFNRTMEPVQRYSLDEVREMERAASRLRPAAGAGWIKLGAGGFGSVTAGVTASARRVAIKRFTLGPSTSTDVLRAIRQNITVGMTCCSENLLQLVGIAHSPAGSVTGLVWEEATHGSLEPPGPNLPLQQVVGLLADAANGAAVLHDAGLVHRDIKPANILVTDRGHGVVGLLADYDVTVESGTRFGLVGTPGYRPPEAEGQPDPQATTTYHTLAFDVYSFGATLATVLFRTSAVGPTVCAVQTQLVAECRSLVEEVQNAWAEGAVMPSFEVVRRLLDLAAAALVKTPGGRLQHACGPNSNKAAGDYMRFIAIRLRELASGLTR</sequence>
<feature type="signal peptide" evidence="7">
    <location>
        <begin position="1"/>
        <end position="24"/>
    </location>
</feature>
<evidence type="ECO:0000256" key="3">
    <source>
        <dbReference type="ARBA" id="ARBA00022777"/>
    </source>
</evidence>
<dbReference type="SUPFAM" id="SSF55729">
    <property type="entry name" value="Acyl-CoA N-acyltransferases (Nat)"/>
    <property type="match status" value="1"/>
</dbReference>
<evidence type="ECO:0000256" key="7">
    <source>
        <dbReference type="SAM" id="SignalP"/>
    </source>
</evidence>
<dbReference type="SMART" id="SM00220">
    <property type="entry name" value="S_TKc"/>
    <property type="match status" value="1"/>
</dbReference>
<dbReference type="PROSITE" id="PS51186">
    <property type="entry name" value="GNAT"/>
    <property type="match status" value="1"/>
</dbReference>
<protein>
    <submittedName>
        <fullName evidence="10">Uncharacterized protein</fullName>
    </submittedName>
</protein>
<evidence type="ECO:0000256" key="6">
    <source>
        <dbReference type="SAM" id="MobiDB-lite"/>
    </source>
</evidence>
<keyword evidence="7" id="KW-0732">Signal</keyword>
<dbReference type="Gene3D" id="3.40.630.30">
    <property type="match status" value="1"/>
</dbReference>
<keyword evidence="2 5" id="KW-0547">Nucleotide-binding</keyword>
<keyword evidence="4 5" id="KW-0067">ATP-binding</keyword>
<dbReference type="InterPro" id="IPR017441">
    <property type="entry name" value="Protein_kinase_ATP_BS"/>
</dbReference>
<keyword evidence="11" id="KW-1185">Reference proteome</keyword>
<dbReference type="InterPro" id="IPR000719">
    <property type="entry name" value="Prot_kinase_dom"/>
</dbReference>
<dbReference type="Proteomes" id="UP001054857">
    <property type="component" value="Unassembled WGS sequence"/>
</dbReference>
<organism evidence="10 11">
    <name type="scientific">Astrephomene gubernaculifera</name>
    <dbReference type="NCBI Taxonomy" id="47775"/>
    <lineage>
        <taxon>Eukaryota</taxon>
        <taxon>Viridiplantae</taxon>
        <taxon>Chlorophyta</taxon>
        <taxon>core chlorophytes</taxon>
        <taxon>Chlorophyceae</taxon>
        <taxon>CS clade</taxon>
        <taxon>Chlamydomonadales</taxon>
        <taxon>Astrephomenaceae</taxon>
        <taxon>Astrephomene</taxon>
    </lineage>
</organism>
<gene>
    <name evidence="10" type="ORF">Agub_g3673</name>
</gene>
<dbReference type="EMBL" id="BMAR01000004">
    <property type="protein sequence ID" value="GFR42740.1"/>
    <property type="molecule type" value="Genomic_DNA"/>
</dbReference>
<dbReference type="Gene3D" id="3.30.200.20">
    <property type="entry name" value="Phosphorylase Kinase, domain 1"/>
    <property type="match status" value="1"/>
</dbReference>
<evidence type="ECO:0000256" key="5">
    <source>
        <dbReference type="PROSITE-ProRule" id="PRU10141"/>
    </source>
</evidence>
<dbReference type="Gene3D" id="1.10.510.10">
    <property type="entry name" value="Transferase(Phosphotransferase) domain 1"/>
    <property type="match status" value="1"/>
</dbReference>
<dbReference type="GO" id="GO:0004674">
    <property type="term" value="F:protein serine/threonine kinase activity"/>
    <property type="evidence" value="ECO:0007669"/>
    <property type="project" value="TreeGrafter"/>
</dbReference>